<comment type="caution">
    <text evidence="2">The sequence shown here is derived from an EMBL/GenBank/DDBJ whole genome shotgun (WGS) entry which is preliminary data.</text>
</comment>
<feature type="region of interest" description="Disordered" evidence="1">
    <location>
        <begin position="396"/>
        <end position="416"/>
    </location>
</feature>
<name>A0A6L2J8B2_TANCI</name>
<proteinExistence type="predicted"/>
<sequence>MKLRSNAYYGTFDEDVVDHIAKVLEMLNVIKILNVDSHRLRMNVFPPSLVDDARQLWIDKGDGKITTWKELVEKFFCKFYPISCNGDDEMLEESDNWGLIHLNSYLENNETINNIISSDEEWEESDYRNPTNATTNSSFKFCLNAQEKDDIEKVDERSQKKHKGNTLDKAPKSDNQNNERPSKKNPTYLGLRKKKRLSLKNDMPPRDKCLSRSQKLASMSSSTDLICSGGGGTTVVGGDGDTYDGSHGEGYLDLLRDEDGKSDGGGENDDVKSDGSDNNDDVMTNGANTPARGVVVGKGVGRAYSLEKYMLKSVNIKLVSSDEVSFYTLFEEVLDPKKKKEIESWLEDSRIVDSLDGLNEIKYFNTFSALEELEYHDWLLKYPNHLGQHYNGIMNKGLKSRQKPSNPSKSSNFEEGTVTFEKDDEKIIFKMPHNMEAFNHIDFKDINTYSIPSFVLGSNDDHGKTYYSDSLDLGPRVQIRRKKITYKNGAGKFSSKTKIEFSHSMETASRFTYDAVTMTPVMASLEVLRKFHGTILGGRFNQLLHVSSPLLSKPGE</sequence>
<feature type="region of interest" description="Disordered" evidence="1">
    <location>
        <begin position="150"/>
        <end position="215"/>
    </location>
</feature>
<organism evidence="2">
    <name type="scientific">Tanacetum cinerariifolium</name>
    <name type="common">Dalmatian daisy</name>
    <name type="synonym">Chrysanthemum cinerariifolium</name>
    <dbReference type="NCBI Taxonomy" id="118510"/>
    <lineage>
        <taxon>Eukaryota</taxon>
        <taxon>Viridiplantae</taxon>
        <taxon>Streptophyta</taxon>
        <taxon>Embryophyta</taxon>
        <taxon>Tracheophyta</taxon>
        <taxon>Spermatophyta</taxon>
        <taxon>Magnoliopsida</taxon>
        <taxon>eudicotyledons</taxon>
        <taxon>Gunneridae</taxon>
        <taxon>Pentapetalae</taxon>
        <taxon>asterids</taxon>
        <taxon>campanulids</taxon>
        <taxon>Asterales</taxon>
        <taxon>Asteraceae</taxon>
        <taxon>Asteroideae</taxon>
        <taxon>Anthemideae</taxon>
        <taxon>Anthemidinae</taxon>
        <taxon>Tanacetum</taxon>
    </lineage>
</organism>
<evidence type="ECO:0000256" key="1">
    <source>
        <dbReference type="SAM" id="MobiDB-lite"/>
    </source>
</evidence>
<feature type="region of interest" description="Disordered" evidence="1">
    <location>
        <begin position="236"/>
        <end position="291"/>
    </location>
</feature>
<dbReference type="EMBL" id="BKCJ010000443">
    <property type="protein sequence ID" value="GEU33253.1"/>
    <property type="molecule type" value="Genomic_DNA"/>
</dbReference>
<feature type="compositionally biased region" description="Basic and acidic residues" evidence="1">
    <location>
        <begin position="254"/>
        <end position="275"/>
    </location>
</feature>
<accession>A0A6L2J8B2</accession>
<dbReference type="AlphaFoldDB" id="A0A6L2J8B2"/>
<reference evidence="2" key="1">
    <citation type="journal article" date="2019" name="Sci. Rep.">
        <title>Draft genome of Tanacetum cinerariifolium, the natural source of mosquito coil.</title>
        <authorList>
            <person name="Yamashiro T."/>
            <person name="Shiraishi A."/>
            <person name="Satake H."/>
            <person name="Nakayama K."/>
        </authorList>
    </citation>
    <scope>NUCLEOTIDE SEQUENCE</scope>
</reference>
<gene>
    <name evidence="2" type="ORF">Tci_005231</name>
</gene>
<evidence type="ECO:0000313" key="2">
    <source>
        <dbReference type="EMBL" id="GEU33253.1"/>
    </source>
</evidence>
<protein>
    <submittedName>
        <fullName evidence="2">Uncharacterized protein</fullName>
    </submittedName>
</protein>
<feature type="compositionally biased region" description="Polar residues" evidence="1">
    <location>
        <begin position="403"/>
        <end position="414"/>
    </location>
</feature>